<dbReference type="Gene3D" id="3.30.465.10">
    <property type="match status" value="1"/>
</dbReference>
<keyword evidence="2" id="KW-0285">Flavoprotein</keyword>
<dbReference type="EMBL" id="CU633457">
    <property type="protein sequence ID" value="CAP61923.1"/>
    <property type="molecule type" value="Genomic_DNA"/>
</dbReference>
<organism evidence="6">
    <name type="scientific">Podospora anserina (strain S / ATCC MYA-4624 / DSM 980 / FGSC 10383)</name>
    <name type="common">Pleurage anserina</name>
    <dbReference type="NCBI Taxonomy" id="515849"/>
    <lineage>
        <taxon>Eukaryota</taxon>
        <taxon>Fungi</taxon>
        <taxon>Dikarya</taxon>
        <taxon>Ascomycota</taxon>
        <taxon>Pezizomycotina</taxon>
        <taxon>Sordariomycetes</taxon>
        <taxon>Sordariomycetidae</taxon>
        <taxon>Sordariales</taxon>
        <taxon>Podosporaceae</taxon>
        <taxon>Podospora</taxon>
        <taxon>Podospora anserina</taxon>
    </lineage>
</organism>
<dbReference type="OrthoDB" id="2151789at2759"/>
<evidence type="ECO:0000256" key="4">
    <source>
        <dbReference type="ARBA" id="ARBA00023002"/>
    </source>
</evidence>
<evidence type="ECO:0000256" key="3">
    <source>
        <dbReference type="ARBA" id="ARBA00022827"/>
    </source>
</evidence>
<keyword evidence="4" id="KW-0560">Oxidoreductase</keyword>
<protein>
    <submittedName>
        <fullName evidence="6">Podospora anserina S mat+ genomic DNA chromosome 5, supercontig 1</fullName>
    </submittedName>
</protein>
<dbReference type="RefSeq" id="XP_001904146.1">
    <property type="nucleotide sequence ID" value="XM_001904111.1"/>
</dbReference>
<proteinExistence type="inferred from homology"/>
<accession>B2AEQ7</accession>
<evidence type="ECO:0000256" key="2">
    <source>
        <dbReference type="ARBA" id="ARBA00022630"/>
    </source>
</evidence>
<reference evidence="6" key="1">
    <citation type="journal article" date="2008" name="Genome Biol.">
        <title>The genome sequence of the model ascomycete fungus Podospora anserina.</title>
        <authorList>
            <person name="Espagne E."/>
            <person name="Lespinet O."/>
            <person name="Malagnac F."/>
            <person name="Da Silva C."/>
            <person name="Jaillon O."/>
            <person name="Porcel B.M."/>
            <person name="Couloux A."/>
            <person name="Aury J.-M."/>
            <person name="Segurens B."/>
            <person name="Poulain J."/>
            <person name="Anthouard V."/>
            <person name="Grossetete S."/>
            <person name="Khalili H."/>
            <person name="Coppin E."/>
            <person name="Dequard-Chablat M."/>
            <person name="Picard M."/>
            <person name="Contamine V."/>
            <person name="Arnaise S."/>
            <person name="Bourdais A."/>
            <person name="Berteaux-Lecellier V."/>
            <person name="Gautheret D."/>
            <person name="de Vries R.P."/>
            <person name="Battaglia E."/>
            <person name="Coutinho P.M."/>
            <person name="Danchin E.G.J."/>
            <person name="Henrissat B."/>
            <person name="El Khoury R."/>
            <person name="Sainsard-Chanet A."/>
            <person name="Boivin A."/>
            <person name="Pinan-Lucarre B."/>
            <person name="Sellem C.H."/>
            <person name="Debuchy R."/>
            <person name="Wincker P."/>
            <person name="Weissenbach J."/>
            <person name="Silar P."/>
        </authorList>
    </citation>
    <scope>NUCLEOTIDE SEQUENCE [LARGE SCALE GENOMIC DNA]</scope>
    <source>
        <strain evidence="6">S mat+</strain>
    </source>
</reference>
<name>B2AEQ7_PODAN</name>
<dbReference type="GO" id="GO:0071949">
    <property type="term" value="F:FAD binding"/>
    <property type="evidence" value="ECO:0007669"/>
    <property type="project" value="InterPro"/>
</dbReference>
<dbReference type="KEGG" id="pan:PODANSg1163"/>
<dbReference type="InterPro" id="IPR016166">
    <property type="entry name" value="FAD-bd_PCMH"/>
</dbReference>
<dbReference type="PANTHER" id="PTHR42973:SF53">
    <property type="entry name" value="FAD-BINDING PCMH-TYPE DOMAIN-CONTAINING PROTEIN-RELATED"/>
    <property type="match status" value="1"/>
</dbReference>
<feature type="non-terminal residue" evidence="6">
    <location>
        <position position="1"/>
    </location>
</feature>
<evidence type="ECO:0000313" key="6">
    <source>
        <dbReference type="EMBL" id="CAP61923.1"/>
    </source>
</evidence>
<dbReference type="AlphaFoldDB" id="B2AEQ7"/>
<dbReference type="InterPro" id="IPR006094">
    <property type="entry name" value="Oxid_FAD_bind_N"/>
</dbReference>
<dbReference type="VEuPathDB" id="FungiDB:PODANS_5_1820"/>
<gene>
    <name evidence="6" type="ORF">PODANS_5_1820</name>
</gene>
<dbReference type="PANTHER" id="PTHR42973">
    <property type="entry name" value="BINDING OXIDOREDUCTASE, PUTATIVE (AFU_ORTHOLOGUE AFUA_1G17690)-RELATED"/>
    <property type="match status" value="1"/>
</dbReference>
<evidence type="ECO:0000259" key="5">
    <source>
        <dbReference type="PROSITE" id="PS51387"/>
    </source>
</evidence>
<dbReference type="HOGENOM" id="CLU_018354_1_1_1"/>
<dbReference type="InterPro" id="IPR016169">
    <property type="entry name" value="FAD-bd_PCMH_sub2"/>
</dbReference>
<dbReference type="SUPFAM" id="SSF56176">
    <property type="entry name" value="FAD-binding/transporter-associated domain-like"/>
    <property type="match status" value="1"/>
</dbReference>
<dbReference type="InterPro" id="IPR036318">
    <property type="entry name" value="FAD-bd_PCMH-like_sf"/>
</dbReference>
<evidence type="ECO:0000256" key="1">
    <source>
        <dbReference type="ARBA" id="ARBA00005466"/>
    </source>
</evidence>
<dbReference type="GO" id="GO:0016491">
    <property type="term" value="F:oxidoreductase activity"/>
    <property type="evidence" value="ECO:0007669"/>
    <property type="project" value="UniProtKB-KW"/>
</dbReference>
<reference evidence="6" key="2">
    <citation type="submission" date="2008-07" db="EMBL/GenBank/DDBJ databases">
        <authorList>
            <person name="Genoscope - CEA"/>
        </authorList>
    </citation>
    <scope>NUCLEOTIDE SEQUENCE</scope>
    <source>
        <strain evidence="6">S mat+</strain>
    </source>
</reference>
<keyword evidence="3" id="KW-0274">FAD</keyword>
<comment type="similarity">
    <text evidence="1">Belongs to the oxygen-dependent FAD-linked oxidoreductase family.</text>
</comment>
<sequence length="504" mass="54598">EINPLPGKSCIAEHFCPTTRQAESGKMTESVPQQAECLAAAGLQNRILLPTSPEYASRIEAYWSKSSQLKPACFIEPTSATEVADALKALVAAKQTFAVRSGGCNFWPSNNIDHGVTIDLGQLAWIKYNPDDETVSIGPGARWGQVYEYLAKYDRAVAGGREARVGVGGLLLGGGNTLFTGRRGFACDNVIEYEVVLANGSIVKATASGEYSDLFRALKGGGNNFGIVTSYTMPAIPCASIWGGLVILPPDIMPAAADAFVDFTSNLEKDPDSNLILMIAHLEPKPGTVIAGLYANVAGVEKPPIFDKFLTFPELFKTYKKTTLVECLNATAQGTGYHGVWFASSFANNPAILRRAAELHQELAAEFEAHITDQDFQTQCIFQPLPRAFAQNSVKLGGNMLGLERNKVDGVLWSAHIMVRTAEQEAWAYPRVRAYVEKVRAYAAEVDGLLPWITANYANPEQPVLESYGPENVARIREVAKTYDADGVFQTLCPGGFKISKVEG</sequence>
<dbReference type="PROSITE" id="PS51387">
    <property type="entry name" value="FAD_PCMH"/>
    <property type="match status" value="1"/>
</dbReference>
<feature type="domain" description="FAD-binding PCMH-type" evidence="5">
    <location>
        <begin position="67"/>
        <end position="238"/>
    </location>
</feature>
<dbReference type="Pfam" id="PF01565">
    <property type="entry name" value="FAD_binding_4"/>
    <property type="match status" value="1"/>
</dbReference>
<dbReference type="InterPro" id="IPR050416">
    <property type="entry name" value="FAD-linked_Oxidoreductase"/>
</dbReference>
<dbReference type="GeneID" id="6188324"/>